<gene>
    <name evidence="9" type="ORF">MOO44_05980</name>
</gene>
<evidence type="ECO:0000256" key="7">
    <source>
        <dbReference type="SAM" id="Coils"/>
    </source>
</evidence>
<dbReference type="GO" id="GO:0005737">
    <property type="term" value="C:cytoplasm"/>
    <property type="evidence" value="ECO:0007669"/>
    <property type="project" value="UniProtKB-SubCell"/>
</dbReference>
<dbReference type="AlphaFoldDB" id="A0A976RRI7"/>
<evidence type="ECO:0000256" key="1">
    <source>
        <dbReference type="ARBA" id="ARBA00004496"/>
    </source>
</evidence>
<organism evidence="9 10">
    <name type="scientific">Nicoliella spurrieriana</name>
    <dbReference type="NCBI Taxonomy" id="2925830"/>
    <lineage>
        <taxon>Bacteria</taxon>
        <taxon>Bacillati</taxon>
        <taxon>Bacillota</taxon>
        <taxon>Bacilli</taxon>
        <taxon>Lactobacillales</taxon>
        <taxon>Lactobacillaceae</taxon>
        <taxon>Nicoliella</taxon>
    </lineage>
</organism>
<evidence type="ECO:0000256" key="6">
    <source>
        <dbReference type="ARBA" id="ARBA00023306"/>
    </source>
</evidence>
<evidence type="ECO:0000256" key="4">
    <source>
        <dbReference type="ARBA" id="ARBA00022618"/>
    </source>
</evidence>
<dbReference type="PANTHER" id="PTHR35794">
    <property type="entry name" value="CELL DIVISION PROTEIN DIVIVA"/>
    <property type="match status" value="1"/>
</dbReference>
<dbReference type="Proteomes" id="UP000831181">
    <property type="component" value="Chromosome"/>
</dbReference>
<feature type="coiled-coil region" evidence="7">
    <location>
        <begin position="43"/>
        <end position="70"/>
    </location>
</feature>
<accession>A0A976RRI7</accession>
<protein>
    <submittedName>
        <fullName evidence="9">DivIVA domain-containing protein</fullName>
    </submittedName>
</protein>
<dbReference type="KEGG" id="lbe:MOO44_05980"/>
<evidence type="ECO:0000256" key="5">
    <source>
        <dbReference type="ARBA" id="ARBA00023054"/>
    </source>
</evidence>
<dbReference type="Gene3D" id="6.10.250.660">
    <property type="match status" value="1"/>
</dbReference>
<comment type="similarity">
    <text evidence="2">Belongs to the DivIVA family.</text>
</comment>
<dbReference type="EMBL" id="CP093361">
    <property type="protein sequence ID" value="UQS86441.1"/>
    <property type="molecule type" value="Genomic_DNA"/>
</dbReference>
<keyword evidence="5 7" id="KW-0175">Coiled coil</keyword>
<keyword evidence="10" id="KW-1185">Reference proteome</keyword>
<evidence type="ECO:0000256" key="8">
    <source>
        <dbReference type="SAM" id="MobiDB-lite"/>
    </source>
</evidence>
<name>A0A976RRI7_9LACO</name>
<keyword evidence="4" id="KW-0132">Cell division</keyword>
<proteinExistence type="inferred from homology"/>
<dbReference type="InterPro" id="IPR019933">
    <property type="entry name" value="DivIVA_domain"/>
</dbReference>
<comment type="subcellular location">
    <subcellularLocation>
        <location evidence="1">Cytoplasm</location>
    </subcellularLocation>
</comment>
<dbReference type="Pfam" id="PF05103">
    <property type="entry name" value="DivIVA"/>
    <property type="match status" value="1"/>
</dbReference>
<dbReference type="GO" id="GO:0051301">
    <property type="term" value="P:cell division"/>
    <property type="evidence" value="ECO:0007669"/>
    <property type="project" value="UniProtKB-KW"/>
</dbReference>
<keyword evidence="6" id="KW-0131">Cell cycle</keyword>
<evidence type="ECO:0000256" key="2">
    <source>
        <dbReference type="ARBA" id="ARBA00009008"/>
    </source>
</evidence>
<dbReference type="RefSeq" id="WP_260116244.1">
    <property type="nucleotide sequence ID" value="NZ_CP093361.1"/>
</dbReference>
<dbReference type="InterPro" id="IPR007793">
    <property type="entry name" value="DivIVA_fam"/>
</dbReference>
<feature type="compositionally biased region" description="Polar residues" evidence="8">
    <location>
        <begin position="218"/>
        <end position="263"/>
    </location>
</feature>
<feature type="region of interest" description="Disordered" evidence="8">
    <location>
        <begin position="184"/>
        <end position="277"/>
    </location>
</feature>
<reference evidence="9" key="1">
    <citation type="journal article" date="2022" name="Int. J. Syst. Evol. Microbiol.">
        <title>Apilactobacillus apisilvae sp. nov., Nicolia spurrieriana gen. nov. sp. nov., Bombilactobacillus folatiphilus sp. nov. and Bombilactobacillus thymidiniphilus sp. nov., four new lactic acid bacterial isolates from stingless bees Tetragonula carbonaria and Austroplebeia australis.</title>
        <authorList>
            <person name="Oliphant S.A."/>
            <person name="Watson-Haigh N.S."/>
            <person name="Sumby K.M."/>
            <person name="Gardner J."/>
            <person name="Groom S."/>
            <person name="Jiranek V."/>
        </authorList>
    </citation>
    <scope>NUCLEOTIDE SEQUENCE</scope>
    <source>
        <strain evidence="9">SGEP1_A5</strain>
    </source>
</reference>
<evidence type="ECO:0000256" key="3">
    <source>
        <dbReference type="ARBA" id="ARBA00022490"/>
    </source>
</evidence>
<dbReference type="PANTHER" id="PTHR35794:SF2">
    <property type="entry name" value="CELL DIVISION PROTEIN DIVIVA"/>
    <property type="match status" value="1"/>
</dbReference>
<keyword evidence="3" id="KW-0963">Cytoplasm</keyword>
<sequence>MVLSPQDIHNKEFSVKMRGYNIDQVNDFLDQIIKDYQITIKQNDDLRTALNQTQSQLKRFNEMQNSLNQSILVAQQAADEVKNNATGNAQTVLNEAKQQAQKIVNDATNKAQTVVNSANQQAGTIINNAKQQSDQMIADSSQQASALTTQITTLKSTSRDLREKIVHLLQGQLALAQNHDWDELLNSDNNNSNPAPAQNPEPAPNNSFNQGAHFAGNNDLNQAPNFNQNSSNNEMAYNLDNMQGQSVKSSQDQGGNGTSSEIEANTVYYPDGSSRQI</sequence>
<evidence type="ECO:0000313" key="10">
    <source>
        <dbReference type="Proteomes" id="UP000831181"/>
    </source>
</evidence>
<dbReference type="NCBIfam" id="TIGR03544">
    <property type="entry name" value="DivI1A_domain"/>
    <property type="match status" value="1"/>
</dbReference>
<evidence type="ECO:0000313" key="9">
    <source>
        <dbReference type="EMBL" id="UQS86441.1"/>
    </source>
</evidence>
<feature type="compositionally biased region" description="Low complexity" evidence="8">
    <location>
        <begin position="186"/>
        <end position="196"/>
    </location>
</feature>